<evidence type="ECO:0000313" key="1">
    <source>
        <dbReference type="EMBL" id="GBN37280.1"/>
    </source>
</evidence>
<dbReference type="AlphaFoldDB" id="A0A4Y2NFE5"/>
<comment type="caution">
    <text evidence="1">The sequence shown here is derived from an EMBL/GenBank/DDBJ whole genome shotgun (WGS) entry which is preliminary data.</text>
</comment>
<sequence>MVKEIRHTKSFPEALIVFVTAFTGQTNISKLCFFDLGGLNVEIVKISSSIFDDYNFSVCFIMRKAKRINCDVSQLMVTFSTTLNCHLHCRPVQGVTGNPLGKAKRQQLDDKHVNFSEFVLRKV</sequence>
<reference evidence="1 2" key="1">
    <citation type="journal article" date="2019" name="Sci. Rep.">
        <title>Orb-weaving spider Araneus ventricosus genome elucidates the spidroin gene catalogue.</title>
        <authorList>
            <person name="Kono N."/>
            <person name="Nakamura H."/>
            <person name="Ohtoshi R."/>
            <person name="Moran D.A.P."/>
            <person name="Shinohara A."/>
            <person name="Yoshida Y."/>
            <person name="Fujiwara M."/>
            <person name="Mori M."/>
            <person name="Tomita M."/>
            <person name="Arakawa K."/>
        </authorList>
    </citation>
    <scope>NUCLEOTIDE SEQUENCE [LARGE SCALE GENOMIC DNA]</scope>
</reference>
<accession>A0A4Y2NFE5</accession>
<dbReference type="Proteomes" id="UP000499080">
    <property type="component" value="Unassembled WGS sequence"/>
</dbReference>
<keyword evidence="2" id="KW-1185">Reference proteome</keyword>
<dbReference type="EMBL" id="BGPR01008989">
    <property type="protein sequence ID" value="GBN37280.1"/>
    <property type="molecule type" value="Genomic_DNA"/>
</dbReference>
<name>A0A4Y2NFE5_ARAVE</name>
<proteinExistence type="predicted"/>
<gene>
    <name evidence="1" type="ORF">AVEN_160865_1</name>
</gene>
<organism evidence="1 2">
    <name type="scientific">Araneus ventricosus</name>
    <name type="common">Orbweaver spider</name>
    <name type="synonym">Epeira ventricosa</name>
    <dbReference type="NCBI Taxonomy" id="182803"/>
    <lineage>
        <taxon>Eukaryota</taxon>
        <taxon>Metazoa</taxon>
        <taxon>Ecdysozoa</taxon>
        <taxon>Arthropoda</taxon>
        <taxon>Chelicerata</taxon>
        <taxon>Arachnida</taxon>
        <taxon>Araneae</taxon>
        <taxon>Araneomorphae</taxon>
        <taxon>Entelegynae</taxon>
        <taxon>Araneoidea</taxon>
        <taxon>Araneidae</taxon>
        <taxon>Araneus</taxon>
    </lineage>
</organism>
<protein>
    <submittedName>
        <fullName evidence="1">Uncharacterized protein</fullName>
    </submittedName>
</protein>
<evidence type="ECO:0000313" key="2">
    <source>
        <dbReference type="Proteomes" id="UP000499080"/>
    </source>
</evidence>